<evidence type="ECO:0000256" key="3">
    <source>
        <dbReference type="ARBA" id="ARBA00022448"/>
    </source>
</evidence>
<keyword evidence="8" id="KW-1133">Transmembrane helix</keyword>
<keyword evidence="4" id="KW-1003">Cell membrane</keyword>
<reference evidence="13" key="1">
    <citation type="submission" date="2017-09" db="EMBL/GenBank/DDBJ databases">
        <title>Depth-based differentiation of microbial function through sediment-hosted aquifers and enrichment of novel symbionts in the deep terrestrial subsurface.</title>
        <authorList>
            <person name="Probst A.J."/>
            <person name="Ladd B."/>
            <person name="Jarett J.K."/>
            <person name="Geller-Mcgrath D.E."/>
            <person name="Sieber C.M.K."/>
            <person name="Emerson J.B."/>
            <person name="Anantharaman K."/>
            <person name="Thomas B.C."/>
            <person name="Malmstrom R."/>
            <person name="Stieglmeier M."/>
            <person name="Klingl A."/>
            <person name="Woyke T."/>
            <person name="Ryan C.M."/>
            <person name="Banfield J.F."/>
        </authorList>
    </citation>
    <scope>NUCLEOTIDE SEQUENCE [LARGE SCALE GENOMIC DNA]</scope>
</reference>
<dbReference type="GO" id="GO:0055085">
    <property type="term" value="P:transmembrane transport"/>
    <property type="evidence" value="ECO:0007669"/>
    <property type="project" value="InterPro"/>
</dbReference>
<keyword evidence="5" id="KW-0997">Cell inner membrane</keyword>
<feature type="region of interest" description="Disordered" evidence="10">
    <location>
        <begin position="44"/>
        <end position="95"/>
    </location>
</feature>
<feature type="compositionally biased region" description="Basic and acidic residues" evidence="10">
    <location>
        <begin position="47"/>
        <end position="79"/>
    </location>
</feature>
<dbReference type="AlphaFoldDB" id="A0A2M7S6T3"/>
<accession>A0A2M7S6T3</accession>
<gene>
    <name evidence="12" type="ORF">COY52_10160</name>
</gene>
<dbReference type="EMBL" id="PFMR01000274">
    <property type="protein sequence ID" value="PIZ15241.1"/>
    <property type="molecule type" value="Genomic_DNA"/>
</dbReference>
<evidence type="ECO:0000256" key="7">
    <source>
        <dbReference type="ARBA" id="ARBA00022927"/>
    </source>
</evidence>
<dbReference type="InterPro" id="IPR006260">
    <property type="entry name" value="TonB/TolA_C"/>
</dbReference>
<name>A0A2M7S6T3_9BACT</name>
<dbReference type="NCBIfam" id="TIGR01352">
    <property type="entry name" value="tonB_Cterm"/>
    <property type="match status" value="1"/>
</dbReference>
<dbReference type="InterPro" id="IPR051045">
    <property type="entry name" value="TonB-dependent_transducer"/>
</dbReference>
<feature type="domain" description="TonB C-terminal" evidence="11">
    <location>
        <begin position="109"/>
        <end position="198"/>
    </location>
</feature>
<keyword evidence="9" id="KW-0472">Membrane</keyword>
<keyword evidence="6" id="KW-0812">Transmembrane</keyword>
<dbReference type="PANTHER" id="PTHR33446">
    <property type="entry name" value="PROTEIN TONB-RELATED"/>
    <property type="match status" value="1"/>
</dbReference>
<keyword evidence="7" id="KW-0653">Protein transport</keyword>
<proteinExistence type="inferred from homology"/>
<organism evidence="12 13">
    <name type="scientific">Candidatus Desantisbacteria bacterium CG_4_10_14_0_8_um_filter_48_22</name>
    <dbReference type="NCBI Taxonomy" id="1974543"/>
    <lineage>
        <taxon>Bacteria</taxon>
        <taxon>Candidatus Desantisiibacteriota</taxon>
    </lineage>
</organism>
<evidence type="ECO:0000256" key="6">
    <source>
        <dbReference type="ARBA" id="ARBA00022692"/>
    </source>
</evidence>
<evidence type="ECO:0000256" key="8">
    <source>
        <dbReference type="ARBA" id="ARBA00022989"/>
    </source>
</evidence>
<dbReference type="SUPFAM" id="SSF74653">
    <property type="entry name" value="TolA/TonB C-terminal domain"/>
    <property type="match status" value="1"/>
</dbReference>
<evidence type="ECO:0000256" key="4">
    <source>
        <dbReference type="ARBA" id="ARBA00022475"/>
    </source>
</evidence>
<dbReference type="Gene3D" id="3.30.1150.10">
    <property type="match status" value="1"/>
</dbReference>
<dbReference type="GO" id="GO:0015031">
    <property type="term" value="P:protein transport"/>
    <property type="evidence" value="ECO:0007669"/>
    <property type="project" value="UniProtKB-KW"/>
</dbReference>
<evidence type="ECO:0000256" key="2">
    <source>
        <dbReference type="ARBA" id="ARBA00006555"/>
    </source>
</evidence>
<dbReference type="GO" id="GO:0005886">
    <property type="term" value="C:plasma membrane"/>
    <property type="evidence" value="ECO:0007669"/>
    <property type="project" value="UniProtKB-SubCell"/>
</dbReference>
<evidence type="ECO:0000313" key="12">
    <source>
        <dbReference type="EMBL" id="PIZ15241.1"/>
    </source>
</evidence>
<evidence type="ECO:0000256" key="1">
    <source>
        <dbReference type="ARBA" id="ARBA00004383"/>
    </source>
</evidence>
<dbReference type="Pfam" id="PF03544">
    <property type="entry name" value="TonB_C"/>
    <property type="match status" value="1"/>
</dbReference>
<evidence type="ECO:0000313" key="13">
    <source>
        <dbReference type="Proteomes" id="UP000229307"/>
    </source>
</evidence>
<evidence type="ECO:0000256" key="9">
    <source>
        <dbReference type="ARBA" id="ARBA00023136"/>
    </source>
</evidence>
<evidence type="ECO:0000256" key="10">
    <source>
        <dbReference type="SAM" id="MobiDB-lite"/>
    </source>
</evidence>
<comment type="subcellular location">
    <subcellularLocation>
        <location evidence="1">Cell inner membrane</location>
        <topology evidence="1">Single-pass membrane protein</topology>
        <orientation evidence="1">Periplasmic side</orientation>
    </subcellularLocation>
</comment>
<dbReference type="InterPro" id="IPR037682">
    <property type="entry name" value="TonB_C"/>
</dbReference>
<protein>
    <recommendedName>
        <fullName evidence="11">TonB C-terminal domain-containing protein</fullName>
    </recommendedName>
</protein>
<dbReference type="Proteomes" id="UP000229307">
    <property type="component" value="Unassembled WGS sequence"/>
</dbReference>
<evidence type="ECO:0000256" key="5">
    <source>
        <dbReference type="ARBA" id="ARBA00022519"/>
    </source>
</evidence>
<dbReference type="PROSITE" id="PS52015">
    <property type="entry name" value="TONB_CTD"/>
    <property type="match status" value="1"/>
</dbReference>
<keyword evidence="3" id="KW-0813">Transport</keyword>
<sequence>MLNRRFYIFLGISAGVHLLMLTSAINLTIPNTAAQFIEVDLMSLRRPPPDKPPEEQKKIEVPKEPAREEISDNFTHEPQPEQAVSQPEEPAQPEISSDLTSEIMNPYLGLILQKLNDVKSRRKYPKEAYDREEEGEVILKVKILRDGSVAGIDVAKSSGSKSLDDDAVQLVKSAAPFPPSPMRYALSIKIPVLYNINR</sequence>
<evidence type="ECO:0000259" key="11">
    <source>
        <dbReference type="PROSITE" id="PS52015"/>
    </source>
</evidence>
<comment type="caution">
    <text evidence="12">The sequence shown here is derived from an EMBL/GenBank/DDBJ whole genome shotgun (WGS) entry which is preliminary data.</text>
</comment>
<comment type="similarity">
    <text evidence="2">Belongs to the TonB family.</text>
</comment>